<protein>
    <submittedName>
        <fullName evidence="2">Pentapeptide repeat-containing protein</fullName>
    </submittedName>
</protein>
<keyword evidence="1" id="KW-0677">Repeat</keyword>
<proteinExistence type="predicted"/>
<dbReference type="AlphaFoldDB" id="A0AA42DNB3"/>
<keyword evidence="3" id="KW-1185">Reference proteome</keyword>
<evidence type="ECO:0000313" key="2">
    <source>
        <dbReference type="EMBL" id="MDA3731940.1"/>
    </source>
</evidence>
<dbReference type="PANTHER" id="PTHR47485">
    <property type="entry name" value="THYLAKOID LUMENAL 17.4 KDA PROTEIN, CHLOROPLASTIC"/>
    <property type="match status" value="1"/>
</dbReference>
<dbReference type="EMBL" id="JAQIFT010000043">
    <property type="protein sequence ID" value="MDA3731940.1"/>
    <property type="molecule type" value="Genomic_DNA"/>
</dbReference>
<dbReference type="InterPro" id="IPR001646">
    <property type="entry name" value="5peptide_repeat"/>
</dbReference>
<gene>
    <name evidence="2" type="ORF">PBV87_10660</name>
</gene>
<accession>A0AA42DNB3</accession>
<name>A0AA42DNB3_9FIRM</name>
<reference evidence="2" key="1">
    <citation type="journal article" date="2023" name="Int. J. Syst. Evol. Microbiol.">
        <title>&lt;i&gt;Holtiella tumoricola&lt;/i&gt; gen. nov. sp. nov., isolated from a human clinical sample.</title>
        <authorList>
            <person name="Allen-Vercoe E."/>
            <person name="Daigneault M.C."/>
            <person name="Vancuren S.J."/>
            <person name="Cochrane K."/>
            <person name="O'Neal L.L."/>
            <person name="Sankaranarayanan K."/>
            <person name="Lawson P.A."/>
        </authorList>
    </citation>
    <scope>NUCLEOTIDE SEQUENCE</scope>
    <source>
        <strain evidence="2">CC70A</strain>
    </source>
</reference>
<dbReference type="Gene3D" id="2.160.20.80">
    <property type="entry name" value="E3 ubiquitin-protein ligase SopA"/>
    <property type="match status" value="1"/>
</dbReference>
<comment type="caution">
    <text evidence="2">The sequence shown here is derived from an EMBL/GenBank/DDBJ whole genome shotgun (WGS) entry which is preliminary data.</text>
</comment>
<organism evidence="2 3">
    <name type="scientific">Holtiella tumoricola</name>
    <dbReference type="NCBI Taxonomy" id="3018743"/>
    <lineage>
        <taxon>Bacteria</taxon>
        <taxon>Bacillati</taxon>
        <taxon>Bacillota</taxon>
        <taxon>Clostridia</taxon>
        <taxon>Lachnospirales</taxon>
        <taxon>Cellulosilyticaceae</taxon>
        <taxon>Holtiella</taxon>
    </lineage>
</organism>
<evidence type="ECO:0000256" key="1">
    <source>
        <dbReference type="ARBA" id="ARBA00022737"/>
    </source>
</evidence>
<evidence type="ECO:0000313" key="3">
    <source>
        <dbReference type="Proteomes" id="UP001169242"/>
    </source>
</evidence>
<dbReference type="PANTHER" id="PTHR47485:SF1">
    <property type="entry name" value="THYLAKOID LUMENAL 17.4 KDA PROTEIN, CHLOROPLASTIC"/>
    <property type="match status" value="1"/>
</dbReference>
<dbReference type="Proteomes" id="UP001169242">
    <property type="component" value="Unassembled WGS sequence"/>
</dbReference>
<dbReference type="SUPFAM" id="SSF141571">
    <property type="entry name" value="Pentapeptide repeat-like"/>
    <property type="match status" value="1"/>
</dbReference>
<dbReference type="RefSeq" id="WP_271012246.1">
    <property type="nucleotide sequence ID" value="NZ_JAQIFT010000043.1"/>
</dbReference>
<sequence length="215" mass="24306">MAISKRLNDQIKYSNRKKTNTDFKSKDLRRSNCFGCDFSSSNFDETSFRGAQFKACNFSECTFDSAEIVAANLKKSSFRQVKFENTLFDSVNLEGVDFEGATFKNVIFVSTDMSKAVNLELANQDVKVFDEMPELAISLELKKAVEGLLKNEFVKFARVLDTKDGKISSISLMRLLEKFDEEVLIEGLKKIKKSIDKDFCTLSTIIEAIEACKTV</sequence>
<dbReference type="Pfam" id="PF13599">
    <property type="entry name" value="Pentapeptide_4"/>
    <property type="match status" value="1"/>
</dbReference>